<dbReference type="Gene3D" id="2.40.70.10">
    <property type="entry name" value="Acid Proteases"/>
    <property type="match status" value="2"/>
</dbReference>
<dbReference type="Proteomes" id="UP001058974">
    <property type="component" value="Chromosome 3"/>
</dbReference>
<organism evidence="11 12">
    <name type="scientific">Pisum sativum</name>
    <name type="common">Garden pea</name>
    <name type="synonym">Lathyrus oleraceus</name>
    <dbReference type="NCBI Taxonomy" id="3888"/>
    <lineage>
        <taxon>Eukaryota</taxon>
        <taxon>Viridiplantae</taxon>
        <taxon>Streptophyta</taxon>
        <taxon>Embryophyta</taxon>
        <taxon>Tracheophyta</taxon>
        <taxon>Spermatophyta</taxon>
        <taxon>Magnoliopsida</taxon>
        <taxon>eudicotyledons</taxon>
        <taxon>Gunneridae</taxon>
        <taxon>Pentapetalae</taxon>
        <taxon>rosids</taxon>
        <taxon>fabids</taxon>
        <taxon>Fabales</taxon>
        <taxon>Fabaceae</taxon>
        <taxon>Papilionoideae</taxon>
        <taxon>50 kb inversion clade</taxon>
        <taxon>NPAAA clade</taxon>
        <taxon>Hologalegina</taxon>
        <taxon>IRL clade</taxon>
        <taxon>Fabeae</taxon>
        <taxon>Lathyrus</taxon>
    </lineage>
</organism>
<feature type="region of interest" description="Disordered" evidence="9">
    <location>
        <begin position="28"/>
        <end position="69"/>
    </location>
</feature>
<evidence type="ECO:0000256" key="6">
    <source>
        <dbReference type="ARBA" id="ARBA00054610"/>
    </source>
</evidence>
<evidence type="ECO:0000313" key="12">
    <source>
        <dbReference type="Proteomes" id="UP001058974"/>
    </source>
</evidence>
<dbReference type="AlphaFoldDB" id="A0A9D4XSP3"/>
<keyword evidence="4" id="KW-0708">Seed storage protein</keyword>
<dbReference type="FunFam" id="2.40.70.10:FF:000045">
    <property type="entry name" value="Basic 7S globulin"/>
    <property type="match status" value="1"/>
</dbReference>
<gene>
    <name evidence="11" type="ORF">KIW84_030472</name>
</gene>
<feature type="compositionally biased region" description="Basic and acidic residues" evidence="9">
    <location>
        <begin position="28"/>
        <end position="47"/>
    </location>
</feature>
<comment type="caution">
    <text evidence="11">The sequence shown here is derived from an EMBL/GenBank/DDBJ whole genome shotgun (WGS) entry which is preliminary data.</text>
</comment>
<protein>
    <recommendedName>
        <fullName evidence="8">SBg7S</fullName>
    </recommendedName>
</protein>
<keyword evidence="2" id="KW-0732">Signal</keyword>
<dbReference type="CDD" id="cd05489">
    <property type="entry name" value="xylanase_inhibitor_I_like"/>
    <property type="match status" value="1"/>
</dbReference>
<dbReference type="InterPro" id="IPR032861">
    <property type="entry name" value="TAXi_N"/>
</dbReference>
<evidence type="ECO:0000256" key="3">
    <source>
        <dbReference type="ARBA" id="ARBA00022761"/>
    </source>
</evidence>
<evidence type="ECO:0000313" key="11">
    <source>
        <dbReference type="EMBL" id="KAI5424290.1"/>
    </source>
</evidence>
<keyword evidence="12" id="KW-1185">Reference proteome</keyword>
<feature type="domain" description="Peptidase A1" evidence="10">
    <location>
        <begin position="121"/>
        <end position="466"/>
    </location>
</feature>
<dbReference type="InterPro" id="IPR033121">
    <property type="entry name" value="PEPTIDASE_A1"/>
</dbReference>
<evidence type="ECO:0000256" key="1">
    <source>
        <dbReference type="ARBA" id="ARBA00007447"/>
    </source>
</evidence>
<dbReference type="InterPro" id="IPR001461">
    <property type="entry name" value="Aspartic_peptidase_A1"/>
</dbReference>
<sequence length="489" mass="53368">MHVESVSSSKEAKSNPIGNIIALGETIVKEPHMKPHAESHVDSHVEQNVETSVPTPSEPQAEPPSKPAVNIHVNEILDDASKDLRNENPQNEKVSSKSVSHPPKPDLVVLPVYQHPSTGLHWTNIHKRTPITHVPVLIDLNGKHLWVNCEQHYSSSTYQAPFCHSTQCSRANAQTCLNNTCVLISTNPITQQTATGKLAQDVLAIYATSGSKPGPMVTVPQFLFSCAPSSLAQNGLPNYLQGVAGLGHSPISLQNQIFSNFGLQHQFSACLSRNPKSNGGILFGDAPNNYNKNPNIFKHLVYTPLTVTQQGEYRIQVTSIRINKHSAIPVSASISSNNPEGVIGGTLISTTIPYTTLHHTIYQALIQTVSAQIPKQAQVNPVAPFGLCYDPNRISLPLLVEFVLDKPDVAWTIDVENLWVVQPNGVHCLGFVNGGLKPKAVISIGTHQLEENVLAFDLVKSRLGFNNFLRFFEKKGINCSDLFDFTNAP</sequence>
<dbReference type="InterPro" id="IPR033868">
    <property type="entry name" value="Xylanase_inhibitor_I-like"/>
</dbReference>
<dbReference type="GO" id="GO:0006508">
    <property type="term" value="P:proteolysis"/>
    <property type="evidence" value="ECO:0007669"/>
    <property type="project" value="InterPro"/>
</dbReference>
<keyword evidence="5" id="KW-1015">Disulfide bond</keyword>
<dbReference type="PROSITE" id="PS51767">
    <property type="entry name" value="PEPTIDASE_A1"/>
    <property type="match status" value="1"/>
</dbReference>
<dbReference type="InterPro" id="IPR021109">
    <property type="entry name" value="Peptidase_aspartic_dom_sf"/>
</dbReference>
<comment type="subunit">
    <text evidence="7">The mature protein consists of high- and low-kDa subunits linked by disulfide bonds.</text>
</comment>
<evidence type="ECO:0000256" key="4">
    <source>
        <dbReference type="ARBA" id="ARBA00023129"/>
    </source>
</evidence>
<evidence type="ECO:0000256" key="2">
    <source>
        <dbReference type="ARBA" id="ARBA00022729"/>
    </source>
</evidence>
<evidence type="ECO:0000256" key="8">
    <source>
        <dbReference type="ARBA" id="ARBA00083953"/>
    </source>
</evidence>
<dbReference type="GO" id="GO:0045735">
    <property type="term" value="F:nutrient reservoir activity"/>
    <property type="evidence" value="ECO:0007669"/>
    <property type="project" value="UniProtKB-KW"/>
</dbReference>
<dbReference type="InterPro" id="IPR032799">
    <property type="entry name" value="TAXi_C"/>
</dbReference>
<dbReference type="Pfam" id="PF14543">
    <property type="entry name" value="TAXi_N"/>
    <property type="match status" value="1"/>
</dbReference>
<dbReference type="PANTHER" id="PTHR47965:SF28">
    <property type="entry name" value="BASIC 7S GLOBULIN"/>
    <property type="match status" value="1"/>
</dbReference>
<keyword evidence="3" id="KW-0758">Storage protein</keyword>
<evidence type="ECO:0000256" key="9">
    <source>
        <dbReference type="SAM" id="MobiDB-lite"/>
    </source>
</evidence>
<evidence type="ECO:0000256" key="7">
    <source>
        <dbReference type="ARBA" id="ARBA00062460"/>
    </source>
</evidence>
<comment type="similarity">
    <text evidence="1">Belongs to the peptidase A1 family.</text>
</comment>
<comment type="function">
    <text evidence="6">Seed storage protein. Has a protein kinase activity. Binds leginsulin.</text>
</comment>
<dbReference type="PANTHER" id="PTHR47965">
    <property type="entry name" value="ASPARTYL PROTEASE-RELATED"/>
    <property type="match status" value="1"/>
</dbReference>
<dbReference type="GO" id="GO:0004190">
    <property type="term" value="F:aspartic-type endopeptidase activity"/>
    <property type="evidence" value="ECO:0007669"/>
    <property type="project" value="InterPro"/>
</dbReference>
<dbReference type="SUPFAM" id="SSF50630">
    <property type="entry name" value="Acid proteases"/>
    <property type="match status" value="1"/>
</dbReference>
<dbReference type="Gramene" id="Psat03G0047200-T1">
    <property type="protein sequence ID" value="KAI5424290.1"/>
    <property type="gene ID" value="KIW84_030472"/>
</dbReference>
<dbReference type="EMBL" id="JAMSHJ010000003">
    <property type="protein sequence ID" value="KAI5424290.1"/>
    <property type="molecule type" value="Genomic_DNA"/>
</dbReference>
<evidence type="ECO:0000256" key="5">
    <source>
        <dbReference type="ARBA" id="ARBA00023157"/>
    </source>
</evidence>
<proteinExistence type="inferred from homology"/>
<dbReference type="Pfam" id="PF14541">
    <property type="entry name" value="TAXi_C"/>
    <property type="match status" value="1"/>
</dbReference>
<reference evidence="11 12" key="1">
    <citation type="journal article" date="2022" name="Nat. Genet.">
        <title>Improved pea reference genome and pan-genome highlight genomic features and evolutionary characteristics.</title>
        <authorList>
            <person name="Yang T."/>
            <person name="Liu R."/>
            <person name="Luo Y."/>
            <person name="Hu S."/>
            <person name="Wang D."/>
            <person name="Wang C."/>
            <person name="Pandey M.K."/>
            <person name="Ge S."/>
            <person name="Xu Q."/>
            <person name="Li N."/>
            <person name="Li G."/>
            <person name="Huang Y."/>
            <person name="Saxena R.K."/>
            <person name="Ji Y."/>
            <person name="Li M."/>
            <person name="Yan X."/>
            <person name="He Y."/>
            <person name="Liu Y."/>
            <person name="Wang X."/>
            <person name="Xiang C."/>
            <person name="Varshney R.K."/>
            <person name="Ding H."/>
            <person name="Gao S."/>
            <person name="Zong X."/>
        </authorList>
    </citation>
    <scope>NUCLEOTIDE SEQUENCE [LARGE SCALE GENOMIC DNA]</scope>
    <source>
        <strain evidence="11 12">cv. Zhongwan 6</strain>
    </source>
</reference>
<name>A0A9D4XSP3_PEA</name>
<dbReference type="FunFam" id="2.40.70.10:FF:000126">
    <property type="entry name" value="Gamma conglutin 1"/>
    <property type="match status" value="1"/>
</dbReference>
<evidence type="ECO:0000259" key="10">
    <source>
        <dbReference type="PROSITE" id="PS51767"/>
    </source>
</evidence>
<accession>A0A9D4XSP3</accession>